<dbReference type="PANTHER" id="PTHR31899">
    <property type="entry name" value="BETA-CAROTENE 3-HYDROXYLASE 1, CHLOROPLASTIC"/>
    <property type="match status" value="1"/>
</dbReference>
<dbReference type="GO" id="GO:0016119">
    <property type="term" value="P:carotene metabolic process"/>
    <property type="evidence" value="ECO:0007669"/>
    <property type="project" value="TreeGrafter"/>
</dbReference>
<keyword evidence="7" id="KW-1185">Reference proteome</keyword>
<gene>
    <name evidence="6" type="ORF">SAMN04488023_15314</name>
</gene>
<sequence length="151" mass="17987">MSLLINLITVVFTVILMECMSWFIHKYLFHGPLWFIHKSHHERHNSFLEWNDVFAILFAALSLYLMFIDRFDFGFRFFIGLGITLYGLIYFVIHDWFVHQRIRAFKTKNAYLSLIRKAHKIHHKNQGKENGKAFGLLFVKKNVVKASSSYE</sequence>
<reference evidence="6 7" key="1">
    <citation type="submission" date="2016-10" db="EMBL/GenBank/DDBJ databases">
        <authorList>
            <person name="de Groot N.N."/>
        </authorList>
    </citation>
    <scope>NUCLEOTIDE SEQUENCE [LARGE SCALE GENOMIC DNA]</scope>
    <source>
        <strain evidence="6 7">DSM 18610</strain>
    </source>
</reference>
<dbReference type="Proteomes" id="UP000199572">
    <property type="component" value="Unassembled WGS sequence"/>
</dbReference>
<dbReference type="InterPro" id="IPR006694">
    <property type="entry name" value="Fatty_acid_hydroxylase"/>
</dbReference>
<organism evidence="6 7">
    <name type="scientific">Pedobacter rhizosphaerae</name>
    <dbReference type="NCBI Taxonomy" id="390241"/>
    <lineage>
        <taxon>Bacteria</taxon>
        <taxon>Pseudomonadati</taxon>
        <taxon>Bacteroidota</taxon>
        <taxon>Sphingobacteriia</taxon>
        <taxon>Sphingobacteriales</taxon>
        <taxon>Sphingobacteriaceae</taxon>
        <taxon>Pedobacter</taxon>
    </lineage>
</organism>
<dbReference type="OrthoDB" id="5243888at2"/>
<dbReference type="EMBL" id="FOGG01000053">
    <property type="protein sequence ID" value="SES27039.1"/>
    <property type="molecule type" value="Genomic_DNA"/>
</dbReference>
<keyword evidence="4" id="KW-0812">Transmembrane</keyword>
<keyword evidence="4" id="KW-0472">Membrane</keyword>
<protein>
    <submittedName>
        <fullName evidence="6">Beta-carotene 3-hydroxylase</fullName>
    </submittedName>
</protein>
<dbReference type="Pfam" id="PF04116">
    <property type="entry name" value="FA_hydroxylase"/>
    <property type="match status" value="1"/>
</dbReference>
<evidence type="ECO:0000313" key="7">
    <source>
        <dbReference type="Proteomes" id="UP000199572"/>
    </source>
</evidence>
<dbReference type="GO" id="GO:0010291">
    <property type="term" value="F:beta-carotene 3-hydroxylase activity"/>
    <property type="evidence" value="ECO:0007669"/>
    <property type="project" value="TreeGrafter"/>
</dbReference>
<keyword evidence="4" id="KW-1133">Transmembrane helix</keyword>
<dbReference type="InterPro" id="IPR045019">
    <property type="entry name" value="BETA-OHASE-like"/>
</dbReference>
<keyword evidence="3" id="KW-0560">Oxidoreductase</keyword>
<dbReference type="GO" id="GO:0016123">
    <property type="term" value="P:xanthophyll biosynthetic process"/>
    <property type="evidence" value="ECO:0007669"/>
    <property type="project" value="TreeGrafter"/>
</dbReference>
<feature type="transmembrane region" description="Helical" evidence="4">
    <location>
        <begin position="73"/>
        <end position="93"/>
    </location>
</feature>
<feature type="domain" description="Fatty acid hydroxylase" evidence="5">
    <location>
        <begin position="11"/>
        <end position="135"/>
    </location>
</feature>
<evidence type="ECO:0000256" key="3">
    <source>
        <dbReference type="ARBA" id="ARBA00023002"/>
    </source>
</evidence>
<dbReference type="GO" id="GO:0005506">
    <property type="term" value="F:iron ion binding"/>
    <property type="evidence" value="ECO:0007669"/>
    <property type="project" value="InterPro"/>
</dbReference>
<comment type="similarity">
    <text evidence="1">Belongs to the sterol desaturase family.</text>
</comment>
<dbReference type="PANTHER" id="PTHR31899:SF9">
    <property type="entry name" value="BETA-CAROTENE 3-HYDROXYLASE 1, CHLOROPLASTIC"/>
    <property type="match status" value="1"/>
</dbReference>
<name>A0A1H9VZT5_9SPHI</name>
<dbReference type="STRING" id="390241.SAMN04488023_15314"/>
<evidence type="ECO:0000256" key="1">
    <source>
        <dbReference type="ARBA" id="ARBA00009324"/>
    </source>
</evidence>
<evidence type="ECO:0000259" key="5">
    <source>
        <dbReference type="Pfam" id="PF04116"/>
    </source>
</evidence>
<proteinExistence type="inferred from homology"/>
<dbReference type="AlphaFoldDB" id="A0A1H9VZT5"/>
<accession>A0A1H9VZT5</accession>
<evidence type="ECO:0000256" key="4">
    <source>
        <dbReference type="SAM" id="Phobius"/>
    </source>
</evidence>
<evidence type="ECO:0000313" key="6">
    <source>
        <dbReference type="EMBL" id="SES27039.1"/>
    </source>
</evidence>
<evidence type="ECO:0000256" key="2">
    <source>
        <dbReference type="ARBA" id="ARBA00022746"/>
    </source>
</evidence>
<feature type="transmembrane region" description="Helical" evidence="4">
    <location>
        <begin position="6"/>
        <end position="29"/>
    </location>
</feature>
<keyword evidence="2" id="KW-0125">Carotenoid biosynthesis</keyword>
<feature type="transmembrane region" description="Helical" evidence="4">
    <location>
        <begin position="50"/>
        <end position="67"/>
    </location>
</feature>